<dbReference type="STRING" id="35608.A0A2U1KHU5"/>
<accession>A0A2U1KHU5</accession>
<proteinExistence type="predicted"/>
<dbReference type="InterPro" id="IPR032675">
    <property type="entry name" value="LRR_dom_sf"/>
</dbReference>
<dbReference type="PANTHER" id="PTHR48063:SF98">
    <property type="entry name" value="LRR RECEPTOR-LIKE SERINE_THREONINE-PROTEIN KINASE FLS2"/>
    <property type="match status" value="1"/>
</dbReference>
<evidence type="ECO:0000256" key="4">
    <source>
        <dbReference type="ARBA" id="ARBA00022989"/>
    </source>
</evidence>
<reference evidence="8 9" key="1">
    <citation type="journal article" date="2018" name="Mol. Plant">
        <title>The genome of Artemisia annua provides insight into the evolution of Asteraceae family and artemisinin biosynthesis.</title>
        <authorList>
            <person name="Shen Q."/>
            <person name="Zhang L."/>
            <person name="Liao Z."/>
            <person name="Wang S."/>
            <person name="Yan T."/>
            <person name="Shi P."/>
            <person name="Liu M."/>
            <person name="Fu X."/>
            <person name="Pan Q."/>
            <person name="Wang Y."/>
            <person name="Lv Z."/>
            <person name="Lu X."/>
            <person name="Zhang F."/>
            <person name="Jiang W."/>
            <person name="Ma Y."/>
            <person name="Chen M."/>
            <person name="Hao X."/>
            <person name="Li L."/>
            <person name="Tang Y."/>
            <person name="Lv G."/>
            <person name="Zhou Y."/>
            <person name="Sun X."/>
            <person name="Brodelius P.E."/>
            <person name="Rose J.K.C."/>
            <person name="Tang K."/>
        </authorList>
    </citation>
    <scope>NUCLEOTIDE SEQUENCE [LARGE SCALE GENOMIC DNA]</scope>
    <source>
        <strain evidence="9">cv. Huhao1</strain>
        <tissue evidence="8">Leaf</tissue>
    </source>
</reference>
<evidence type="ECO:0000313" key="9">
    <source>
        <dbReference type="Proteomes" id="UP000245207"/>
    </source>
</evidence>
<dbReference type="AlphaFoldDB" id="A0A2U1KHU5"/>
<keyword evidence="2" id="KW-0812">Transmembrane</keyword>
<dbReference type="Proteomes" id="UP000245207">
    <property type="component" value="Unassembled WGS sequence"/>
</dbReference>
<keyword evidence="4" id="KW-1133">Transmembrane helix</keyword>
<evidence type="ECO:0000256" key="7">
    <source>
        <dbReference type="SAM" id="MobiDB-lite"/>
    </source>
</evidence>
<sequence length="66" mass="7326">MSGRIPSSTQLQSFGPLSYSGNVGLCGPPLTRKCPGDERPEGQHLEEHVSDDDDEFPRWFYISLTS</sequence>
<keyword evidence="5" id="KW-0472">Membrane</keyword>
<dbReference type="GO" id="GO:0016020">
    <property type="term" value="C:membrane"/>
    <property type="evidence" value="ECO:0007669"/>
    <property type="project" value="UniProtKB-SubCell"/>
</dbReference>
<dbReference type="InterPro" id="IPR046956">
    <property type="entry name" value="RLP23-like"/>
</dbReference>
<name>A0A2U1KHU5_ARTAN</name>
<keyword evidence="9" id="KW-1185">Reference proteome</keyword>
<protein>
    <submittedName>
        <fullName evidence="8">Leucine-rich repeat-containing protein</fullName>
    </submittedName>
</protein>
<evidence type="ECO:0000256" key="6">
    <source>
        <dbReference type="ARBA" id="ARBA00023180"/>
    </source>
</evidence>
<dbReference type="PANTHER" id="PTHR48063">
    <property type="entry name" value="LRR RECEPTOR-LIKE KINASE"/>
    <property type="match status" value="1"/>
</dbReference>
<dbReference type="Gene3D" id="3.80.10.10">
    <property type="entry name" value="Ribonuclease Inhibitor"/>
    <property type="match status" value="1"/>
</dbReference>
<comment type="caution">
    <text evidence="8">The sequence shown here is derived from an EMBL/GenBank/DDBJ whole genome shotgun (WGS) entry which is preliminary data.</text>
</comment>
<gene>
    <name evidence="8" type="ORF">CTI12_AA600780</name>
</gene>
<evidence type="ECO:0000256" key="1">
    <source>
        <dbReference type="ARBA" id="ARBA00004479"/>
    </source>
</evidence>
<dbReference type="EMBL" id="PKPP01018316">
    <property type="protein sequence ID" value="PWA36347.1"/>
    <property type="molecule type" value="Genomic_DNA"/>
</dbReference>
<keyword evidence="3" id="KW-0732">Signal</keyword>
<comment type="subcellular location">
    <subcellularLocation>
        <location evidence="1">Membrane</location>
        <topology evidence="1">Single-pass type I membrane protein</topology>
    </subcellularLocation>
</comment>
<evidence type="ECO:0000313" key="8">
    <source>
        <dbReference type="EMBL" id="PWA36347.1"/>
    </source>
</evidence>
<evidence type="ECO:0000256" key="3">
    <source>
        <dbReference type="ARBA" id="ARBA00022729"/>
    </source>
</evidence>
<dbReference type="OrthoDB" id="1000230at2759"/>
<organism evidence="8 9">
    <name type="scientific">Artemisia annua</name>
    <name type="common">Sweet wormwood</name>
    <dbReference type="NCBI Taxonomy" id="35608"/>
    <lineage>
        <taxon>Eukaryota</taxon>
        <taxon>Viridiplantae</taxon>
        <taxon>Streptophyta</taxon>
        <taxon>Embryophyta</taxon>
        <taxon>Tracheophyta</taxon>
        <taxon>Spermatophyta</taxon>
        <taxon>Magnoliopsida</taxon>
        <taxon>eudicotyledons</taxon>
        <taxon>Gunneridae</taxon>
        <taxon>Pentapetalae</taxon>
        <taxon>asterids</taxon>
        <taxon>campanulids</taxon>
        <taxon>Asterales</taxon>
        <taxon>Asteraceae</taxon>
        <taxon>Asteroideae</taxon>
        <taxon>Anthemideae</taxon>
        <taxon>Artemisiinae</taxon>
        <taxon>Artemisia</taxon>
    </lineage>
</organism>
<keyword evidence="6" id="KW-0325">Glycoprotein</keyword>
<evidence type="ECO:0000256" key="2">
    <source>
        <dbReference type="ARBA" id="ARBA00022692"/>
    </source>
</evidence>
<feature type="region of interest" description="Disordered" evidence="7">
    <location>
        <begin position="31"/>
        <end position="50"/>
    </location>
</feature>
<evidence type="ECO:0000256" key="5">
    <source>
        <dbReference type="ARBA" id="ARBA00023136"/>
    </source>
</evidence>
<feature type="compositionally biased region" description="Basic and acidic residues" evidence="7">
    <location>
        <begin position="34"/>
        <end position="48"/>
    </location>
</feature>